<dbReference type="Pfam" id="PF25137">
    <property type="entry name" value="ADH_Fe_C"/>
    <property type="match status" value="1"/>
</dbReference>
<dbReference type="InterPro" id="IPR056798">
    <property type="entry name" value="ADH_Fe_C"/>
</dbReference>
<dbReference type="EC" id="1.1.1.1" evidence="5"/>
<dbReference type="GO" id="GO:0004022">
    <property type="term" value="F:alcohol dehydrogenase (NAD+) activity"/>
    <property type="evidence" value="ECO:0007669"/>
    <property type="project" value="UniProtKB-EC"/>
</dbReference>
<evidence type="ECO:0000256" key="2">
    <source>
        <dbReference type="ARBA" id="ARBA00023002"/>
    </source>
</evidence>
<protein>
    <submittedName>
        <fullName evidence="5">Iron-containing alcohol dehydrogenase</fullName>
        <ecNumber evidence="5">1.1.1.1</ecNumber>
    </submittedName>
</protein>
<accession>A0ABW3W7T9</accession>
<name>A0ABW3W7T9_9ACTN</name>
<dbReference type="PANTHER" id="PTHR11496:SF102">
    <property type="entry name" value="ALCOHOL DEHYDROGENASE 4"/>
    <property type="match status" value="1"/>
</dbReference>
<sequence>MGFTPGTLVNLPIASVSWGNGSLSLVADLLSSLGARRTALFTTAAQAADRSLMDSVMTAAPTIVLTHSTFNAHVPAADVASAADVLLDNEIDSVVSVGGGSVIDAAKAALGHTIDAGRTRPRHVVVPTTLSGSELSHTFGVTETHGTSTFKRSHARLDVTADAIVYDERVVESTPGDLWLSSGVKAVDHAIEGLLGTEALPLVDSLAFSGIRRMVESLSAETSHRGAAQIAAWECYSHPQAMSYGLSHRLGHILGGTFGVPHSVTSAITLPAVLARMTPARPRTLAAIAQALDVSQPTPTRRTGARSQPDSASVLVREWCAELGLPTRLRDVDFAQADLDELGEMTASAYPSESAVLGTDARCRLRDLVRSMW</sequence>
<comment type="caution">
    <text evidence="5">The sequence shown here is derived from an EMBL/GenBank/DDBJ whole genome shotgun (WGS) entry which is preliminary data.</text>
</comment>
<reference evidence="6" key="1">
    <citation type="journal article" date="2019" name="Int. J. Syst. Evol. Microbiol.">
        <title>The Global Catalogue of Microorganisms (GCM) 10K type strain sequencing project: providing services to taxonomists for standard genome sequencing and annotation.</title>
        <authorList>
            <consortium name="The Broad Institute Genomics Platform"/>
            <consortium name="The Broad Institute Genome Sequencing Center for Infectious Disease"/>
            <person name="Wu L."/>
            <person name="Ma J."/>
        </authorList>
    </citation>
    <scope>NUCLEOTIDE SEQUENCE [LARGE SCALE GENOMIC DNA]</scope>
    <source>
        <strain evidence="6">CCUG 52478</strain>
    </source>
</reference>
<proteinExistence type="inferred from homology"/>
<organism evidence="5 6">
    <name type="scientific">Nocardioides ginsengisoli</name>
    <dbReference type="NCBI Taxonomy" id="363868"/>
    <lineage>
        <taxon>Bacteria</taxon>
        <taxon>Bacillati</taxon>
        <taxon>Actinomycetota</taxon>
        <taxon>Actinomycetes</taxon>
        <taxon>Propionibacteriales</taxon>
        <taxon>Nocardioidaceae</taxon>
        <taxon>Nocardioides</taxon>
    </lineage>
</organism>
<evidence type="ECO:0000259" key="3">
    <source>
        <dbReference type="Pfam" id="PF00465"/>
    </source>
</evidence>
<dbReference type="RefSeq" id="WP_367920337.1">
    <property type="nucleotide sequence ID" value="NZ_BAABAC010000028.1"/>
</dbReference>
<gene>
    <name evidence="5" type="ORF">ACFQ3F_25425</name>
</gene>
<dbReference type="InterPro" id="IPR001670">
    <property type="entry name" value="ADH_Fe/GldA"/>
</dbReference>
<evidence type="ECO:0000259" key="4">
    <source>
        <dbReference type="Pfam" id="PF25137"/>
    </source>
</evidence>
<dbReference type="Gene3D" id="1.20.1090.10">
    <property type="entry name" value="Dehydroquinate synthase-like - alpha domain"/>
    <property type="match status" value="1"/>
</dbReference>
<dbReference type="EMBL" id="JBHTLX010000034">
    <property type="protein sequence ID" value="MFD1251156.1"/>
    <property type="molecule type" value="Genomic_DNA"/>
</dbReference>
<evidence type="ECO:0000313" key="6">
    <source>
        <dbReference type="Proteomes" id="UP001597229"/>
    </source>
</evidence>
<dbReference type="PANTHER" id="PTHR11496">
    <property type="entry name" value="ALCOHOL DEHYDROGENASE"/>
    <property type="match status" value="1"/>
</dbReference>
<dbReference type="Gene3D" id="3.40.50.1970">
    <property type="match status" value="1"/>
</dbReference>
<dbReference type="SUPFAM" id="SSF56796">
    <property type="entry name" value="Dehydroquinate synthase-like"/>
    <property type="match status" value="1"/>
</dbReference>
<comment type="similarity">
    <text evidence="1">Belongs to the iron-containing alcohol dehydrogenase family.</text>
</comment>
<dbReference type="Pfam" id="PF00465">
    <property type="entry name" value="Fe-ADH"/>
    <property type="match status" value="1"/>
</dbReference>
<dbReference type="Proteomes" id="UP001597229">
    <property type="component" value="Unassembled WGS sequence"/>
</dbReference>
<keyword evidence="6" id="KW-1185">Reference proteome</keyword>
<evidence type="ECO:0000313" key="5">
    <source>
        <dbReference type="EMBL" id="MFD1251156.1"/>
    </source>
</evidence>
<evidence type="ECO:0000256" key="1">
    <source>
        <dbReference type="ARBA" id="ARBA00007358"/>
    </source>
</evidence>
<feature type="domain" description="Alcohol dehydrogenase iron-type/glycerol dehydrogenase GldA" evidence="3">
    <location>
        <begin position="17"/>
        <end position="167"/>
    </location>
</feature>
<feature type="domain" description="Fe-containing alcohol dehydrogenase-like C-terminal" evidence="4">
    <location>
        <begin position="181"/>
        <end position="345"/>
    </location>
</feature>
<dbReference type="InterPro" id="IPR039697">
    <property type="entry name" value="Alcohol_dehydrogenase_Fe"/>
</dbReference>
<keyword evidence="2 5" id="KW-0560">Oxidoreductase</keyword>